<protein>
    <recommendedName>
        <fullName evidence="4">Probable 2-phosphosulfolactate phosphatase</fullName>
        <ecNumber evidence="3">3.1.3.71</ecNumber>
    </recommendedName>
</protein>
<dbReference type="AlphaFoldDB" id="A0A6G8Q6N2"/>
<dbReference type="EMBL" id="CP045119">
    <property type="protein sequence ID" value="QIN82141.1"/>
    <property type="molecule type" value="Genomic_DNA"/>
</dbReference>
<dbReference type="GO" id="GO:0050532">
    <property type="term" value="F:2-phosphosulfolactate phosphatase activity"/>
    <property type="evidence" value="ECO:0007669"/>
    <property type="project" value="UniProtKB-EC"/>
</dbReference>
<evidence type="ECO:0000256" key="5">
    <source>
        <dbReference type="ARBA" id="ARBA00022801"/>
    </source>
</evidence>
<evidence type="ECO:0000256" key="1">
    <source>
        <dbReference type="ARBA" id="ARBA00001946"/>
    </source>
</evidence>
<evidence type="ECO:0000256" key="3">
    <source>
        <dbReference type="ARBA" id="ARBA00012953"/>
    </source>
</evidence>
<organism evidence="8 9">
    <name type="scientific">Rubrobacter tropicus</name>
    <dbReference type="NCBI Taxonomy" id="2653851"/>
    <lineage>
        <taxon>Bacteria</taxon>
        <taxon>Bacillati</taxon>
        <taxon>Actinomycetota</taxon>
        <taxon>Rubrobacteria</taxon>
        <taxon>Rubrobacterales</taxon>
        <taxon>Rubrobacteraceae</taxon>
        <taxon>Rubrobacter</taxon>
    </lineage>
</organism>
<comment type="catalytic activity">
    <reaction evidence="7">
        <text>(2R)-O-phospho-3-sulfolactate + H2O = (2R)-3-sulfolactate + phosphate</text>
        <dbReference type="Rhea" id="RHEA:23416"/>
        <dbReference type="ChEBI" id="CHEBI:15377"/>
        <dbReference type="ChEBI" id="CHEBI:15597"/>
        <dbReference type="ChEBI" id="CHEBI:43474"/>
        <dbReference type="ChEBI" id="CHEBI:58738"/>
        <dbReference type="EC" id="3.1.3.71"/>
    </reaction>
</comment>
<comment type="cofactor">
    <cofactor evidence="1">
        <name>Mg(2+)</name>
        <dbReference type="ChEBI" id="CHEBI:18420"/>
    </cofactor>
</comment>
<keyword evidence="6" id="KW-0460">Magnesium</keyword>
<dbReference type="Gene3D" id="3.90.1560.10">
    <property type="entry name" value="ComB-like"/>
    <property type="match status" value="1"/>
</dbReference>
<dbReference type="PANTHER" id="PTHR37311">
    <property type="entry name" value="2-PHOSPHOSULFOLACTATE PHOSPHATASE-RELATED"/>
    <property type="match status" value="1"/>
</dbReference>
<keyword evidence="9" id="KW-1185">Reference proteome</keyword>
<dbReference type="GO" id="GO:0000287">
    <property type="term" value="F:magnesium ion binding"/>
    <property type="evidence" value="ECO:0007669"/>
    <property type="project" value="InterPro"/>
</dbReference>
<dbReference type="InterPro" id="IPR036702">
    <property type="entry name" value="ComB-like_sf"/>
</dbReference>
<evidence type="ECO:0000313" key="8">
    <source>
        <dbReference type="EMBL" id="QIN82141.1"/>
    </source>
</evidence>
<dbReference type="SUPFAM" id="SSF142823">
    <property type="entry name" value="ComB-like"/>
    <property type="match status" value="1"/>
</dbReference>
<gene>
    <name evidence="8" type="ORF">GBA63_05385</name>
</gene>
<evidence type="ECO:0000256" key="2">
    <source>
        <dbReference type="ARBA" id="ARBA00009997"/>
    </source>
</evidence>
<evidence type="ECO:0000256" key="7">
    <source>
        <dbReference type="ARBA" id="ARBA00033711"/>
    </source>
</evidence>
<comment type="similarity">
    <text evidence="2">Belongs to the ComB family.</text>
</comment>
<evidence type="ECO:0000256" key="6">
    <source>
        <dbReference type="ARBA" id="ARBA00022842"/>
    </source>
</evidence>
<accession>A0A6G8Q6N2</accession>
<dbReference type="EC" id="3.1.3.71" evidence="3"/>
<dbReference type="Pfam" id="PF04029">
    <property type="entry name" value="2-ph_phosp"/>
    <property type="match status" value="1"/>
</dbReference>
<dbReference type="InterPro" id="IPR005238">
    <property type="entry name" value="ComB-like"/>
</dbReference>
<sequence>MFVFLIARYAGGETGARAAARAGSVVVVVDAFRASTTIAVLVSRGARVIPVASIEEAAAAPADLRIGERGSAKVAGFDFGNSPTEILAARVPLGATVALSTTNGTRVVEAAAGSPAVYAAAFVNAGTMAEELAEIEDVTVVGCGWEGGRASEDEDAAGAILHRLEGRGATLDARARRVVDGYLRRPAGSLRSNSAARRLKRLAYEKDLEFCLSEDTVPVAPRLVDGAFAKG</sequence>
<reference evidence="8 9" key="1">
    <citation type="submission" date="2019-10" db="EMBL/GenBank/DDBJ databases">
        <title>Rubrobacter sp nov SCSIO 52090 isolated from a deep-sea sediment in the South China Sea.</title>
        <authorList>
            <person name="Chen R.W."/>
        </authorList>
    </citation>
    <scope>NUCLEOTIDE SEQUENCE [LARGE SCALE GENOMIC DNA]</scope>
    <source>
        <strain evidence="8 9">SCSIO 52909</strain>
    </source>
</reference>
<dbReference type="KEGG" id="rub:GBA63_05385"/>
<proteinExistence type="inferred from homology"/>
<keyword evidence="5" id="KW-0378">Hydrolase</keyword>
<dbReference type="PANTHER" id="PTHR37311:SF1">
    <property type="entry name" value="2-PHOSPHOSULFOLACTATE PHOSPHATASE-RELATED"/>
    <property type="match status" value="1"/>
</dbReference>
<name>A0A6G8Q6N2_9ACTN</name>
<dbReference type="Proteomes" id="UP000501452">
    <property type="component" value="Chromosome"/>
</dbReference>
<evidence type="ECO:0000256" key="4">
    <source>
        <dbReference type="ARBA" id="ARBA00021948"/>
    </source>
</evidence>
<dbReference type="GO" id="GO:0050545">
    <property type="term" value="F:sulfopyruvate decarboxylase activity"/>
    <property type="evidence" value="ECO:0007669"/>
    <property type="project" value="TreeGrafter"/>
</dbReference>
<evidence type="ECO:0000313" key="9">
    <source>
        <dbReference type="Proteomes" id="UP000501452"/>
    </source>
</evidence>